<dbReference type="PROSITE" id="PS50075">
    <property type="entry name" value="CARRIER"/>
    <property type="match status" value="4"/>
</dbReference>
<dbReference type="SUPFAM" id="SSF56801">
    <property type="entry name" value="Acetyl-CoA synthetase-like"/>
    <property type="match status" value="4"/>
</dbReference>
<dbReference type="EMBL" id="BTTX01000002">
    <property type="protein sequence ID" value="GMU05439.1"/>
    <property type="molecule type" value="Genomic_DNA"/>
</dbReference>
<dbReference type="InterPro" id="IPR023213">
    <property type="entry name" value="CAT-like_dom_sf"/>
</dbReference>
<feature type="domain" description="Carrier" evidence="6">
    <location>
        <begin position="1013"/>
        <end position="1087"/>
    </location>
</feature>
<dbReference type="CDD" id="cd17643">
    <property type="entry name" value="A_NRPS_Cytc1-like"/>
    <property type="match status" value="1"/>
</dbReference>
<feature type="region of interest" description="Disordered" evidence="5">
    <location>
        <begin position="28"/>
        <end position="51"/>
    </location>
</feature>
<dbReference type="InterPro" id="IPR010071">
    <property type="entry name" value="AA_adenyl_dom"/>
</dbReference>
<dbReference type="CDD" id="cd19534">
    <property type="entry name" value="E_NRPS"/>
    <property type="match status" value="1"/>
</dbReference>
<feature type="region of interest" description="Disordered" evidence="5">
    <location>
        <begin position="2832"/>
        <end position="2851"/>
    </location>
</feature>
<dbReference type="InterPro" id="IPR042099">
    <property type="entry name" value="ANL_N_sf"/>
</dbReference>
<feature type="domain" description="Carrier" evidence="6">
    <location>
        <begin position="3588"/>
        <end position="3663"/>
    </location>
</feature>
<protein>
    <recommendedName>
        <fullName evidence="6">Carrier domain-containing protein</fullName>
    </recommendedName>
</protein>
<evidence type="ECO:0000259" key="6">
    <source>
        <dbReference type="PROSITE" id="PS50075"/>
    </source>
</evidence>
<dbReference type="CDD" id="cd17652">
    <property type="entry name" value="A_NRPS_CmdD_like"/>
    <property type="match status" value="2"/>
</dbReference>
<dbReference type="NCBIfam" id="TIGR01733">
    <property type="entry name" value="AA-adenyl-dom"/>
    <property type="match status" value="4"/>
</dbReference>
<dbReference type="SUPFAM" id="SSF47336">
    <property type="entry name" value="ACP-like"/>
    <property type="match status" value="4"/>
</dbReference>
<dbReference type="Proteomes" id="UP001342631">
    <property type="component" value="Unassembled WGS sequence"/>
</dbReference>
<dbReference type="Gene3D" id="3.40.50.12780">
    <property type="entry name" value="N-terminal domain of ligase-like"/>
    <property type="match status" value="1"/>
</dbReference>
<evidence type="ECO:0000256" key="1">
    <source>
        <dbReference type="ARBA" id="ARBA00001957"/>
    </source>
</evidence>
<gene>
    <name evidence="7" type="ORF">ASNO1_16920</name>
</gene>
<dbReference type="SUPFAM" id="SSF52777">
    <property type="entry name" value="CoA-dependent acyltransferases"/>
    <property type="match status" value="12"/>
</dbReference>
<dbReference type="InterPro" id="IPR001242">
    <property type="entry name" value="Condensation_dom"/>
</dbReference>
<dbReference type="CDD" id="cd19543">
    <property type="entry name" value="DCL_NRPS"/>
    <property type="match status" value="1"/>
</dbReference>
<keyword evidence="4" id="KW-0677">Repeat</keyword>
<keyword evidence="8" id="KW-1185">Reference proteome</keyword>
<keyword evidence="2" id="KW-0596">Phosphopantetheine</keyword>
<dbReference type="CDD" id="cd19531">
    <property type="entry name" value="LCL_NRPS-like"/>
    <property type="match status" value="4"/>
</dbReference>
<dbReference type="Gene3D" id="3.30.559.30">
    <property type="entry name" value="Nonribosomal peptide synthetase, condensation domain"/>
    <property type="match status" value="6"/>
</dbReference>
<dbReference type="Pfam" id="PF13193">
    <property type="entry name" value="AMP-binding_C"/>
    <property type="match status" value="4"/>
</dbReference>
<dbReference type="InterPro" id="IPR020845">
    <property type="entry name" value="AMP-binding_CS"/>
</dbReference>
<dbReference type="Pfam" id="PF00550">
    <property type="entry name" value="PP-binding"/>
    <property type="match status" value="4"/>
</dbReference>
<dbReference type="NCBIfam" id="TIGR01720">
    <property type="entry name" value="NRPS-para261"/>
    <property type="match status" value="1"/>
</dbReference>
<dbReference type="Pfam" id="PF00668">
    <property type="entry name" value="Condensation"/>
    <property type="match status" value="6"/>
</dbReference>
<evidence type="ECO:0000256" key="5">
    <source>
        <dbReference type="SAM" id="MobiDB-lite"/>
    </source>
</evidence>
<evidence type="ECO:0000313" key="8">
    <source>
        <dbReference type="Proteomes" id="UP001342631"/>
    </source>
</evidence>
<dbReference type="Gene3D" id="3.30.300.30">
    <property type="match status" value="4"/>
</dbReference>
<dbReference type="SMART" id="SM00823">
    <property type="entry name" value="PKS_PP"/>
    <property type="match status" value="4"/>
</dbReference>
<dbReference type="Gene3D" id="1.10.1200.10">
    <property type="entry name" value="ACP-like"/>
    <property type="match status" value="4"/>
</dbReference>
<dbReference type="InterPro" id="IPR009081">
    <property type="entry name" value="PP-bd_ACP"/>
</dbReference>
<reference evidence="7 8" key="1">
    <citation type="journal article" date="2024" name="Arch. Microbiol.">
        <title>Corallococcus caeni sp. nov., a novel myxobacterium isolated from activated sludge.</title>
        <authorList>
            <person name="Tomita S."/>
            <person name="Nakai R."/>
            <person name="Kuroda K."/>
            <person name="Kurashita H."/>
            <person name="Hatamoto M."/>
            <person name="Yamaguchi T."/>
            <person name="Narihiro T."/>
        </authorList>
    </citation>
    <scope>NUCLEOTIDE SEQUENCE [LARGE SCALE GENOMIC DNA]</scope>
    <source>
        <strain evidence="7 8">NO1</strain>
    </source>
</reference>
<dbReference type="Pfam" id="PF00501">
    <property type="entry name" value="AMP-binding"/>
    <property type="match status" value="4"/>
</dbReference>
<dbReference type="InterPro" id="IPR000873">
    <property type="entry name" value="AMP-dep_synth/lig_dom"/>
</dbReference>
<dbReference type="Gene3D" id="3.30.559.10">
    <property type="entry name" value="Chloramphenicol acetyltransferase-like domain"/>
    <property type="match status" value="6"/>
</dbReference>
<evidence type="ECO:0000256" key="2">
    <source>
        <dbReference type="ARBA" id="ARBA00022450"/>
    </source>
</evidence>
<dbReference type="CDD" id="cd12117">
    <property type="entry name" value="A_NRPS_Srf_like"/>
    <property type="match status" value="1"/>
</dbReference>
<dbReference type="NCBIfam" id="NF003417">
    <property type="entry name" value="PRK04813.1"/>
    <property type="match status" value="4"/>
</dbReference>
<dbReference type="InterPro" id="IPR025110">
    <property type="entry name" value="AMP-bd_C"/>
</dbReference>
<evidence type="ECO:0000256" key="3">
    <source>
        <dbReference type="ARBA" id="ARBA00022553"/>
    </source>
</evidence>
<proteinExistence type="predicted"/>
<dbReference type="InterPro" id="IPR036736">
    <property type="entry name" value="ACP-like_sf"/>
</dbReference>
<keyword evidence="3" id="KW-0597">Phosphoprotein</keyword>
<comment type="cofactor">
    <cofactor evidence="1">
        <name>pantetheine 4'-phosphate</name>
        <dbReference type="ChEBI" id="CHEBI:47942"/>
    </cofactor>
</comment>
<dbReference type="InterPro" id="IPR020806">
    <property type="entry name" value="PKS_PP-bd"/>
</dbReference>
<dbReference type="InterPro" id="IPR045851">
    <property type="entry name" value="AMP-bd_C_sf"/>
</dbReference>
<comment type="caution">
    <text evidence="7">The sequence shown here is derived from an EMBL/GenBank/DDBJ whole genome shotgun (WGS) entry which is preliminary data.</text>
</comment>
<dbReference type="PROSITE" id="PS00455">
    <property type="entry name" value="AMP_BINDING"/>
    <property type="match status" value="4"/>
</dbReference>
<dbReference type="PROSITE" id="PS00012">
    <property type="entry name" value="PHOSPHOPANTETHEINE"/>
    <property type="match status" value="3"/>
</dbReference>
<evidence type="ECO:0000256" key="4">
    <source>
        <dbReference type="ARBA" id="ARBA00022737"/>
    </source>
</evidence>
<feature type="compositionally biased region" description="Polar residues" evidence="5">
    <location>
        <begin position="28"/>
        <end position="40"/>
    </location>
</feature>
<feature type="domain" description="Carrier" evidence="6">
    <location>
        <begin position="2534"/>
        <end position="2609"/>
    </location>
</feature>
<dbReference type="Gene3D" id="2.30.38.10">
    <property type="entry name" value="Luciferase, Domain 3"/>
    <property type="match status" value="3"/>
</dbReference>
<name>A0ABQ6QN60_9BACT</name>
<sequence>MSDLLKRLAGLSPEKQALLLKKLRSTTPAVANTPARQQSLPPLGPRPQGTRAPLSFAQQRLWFLEQLEPGTARYNIPSAVRLQGPLEVAVLERAFEALGNRHETLRTTFRQHPDSDSAEQVISPNQPPRMQVVDLSSLPPEAQQAEVLRRAQAEAGRPFDLVAGPLLRASLLRLGAEEHVLVLCMHHIVSDGWSMAVFVREMGTLYAAFLQGRPSPLPELPLQYADYTVWQRAWLREEELERQLSYWRQQLADAPVLLKLPTDHPRPAEQSFHGAGHPVLFSRPLSDALKAFAQREGVTPFMLLLAAFQLLLSRYAGQDDVSVGSSIAGRRMEELEGLIGFFANTLVMRTRLDGDPPFRELLQRVRATTLGAYAHQDIPFEKLVEEFKPERNLSYNPFFQVLFTLLNAPSTKLSVSGLTLWPLELETTVSKVDLELAFTDSDGCFQGLFVYNSDLFDGATVARMATQLQTLLEDVLARPDARLSELEWLTPTERQHLLRDWNDARRELPEVPLVHRLFEAQAARTPDATALCFGAESLTYAQLNARANQLARHLRRVGVRKEVLVALCLDRSPDLVIALLATLKAGGAFLPLDPHLPSERLDFIITDAVASVLLTHSSVDHPLDRHGYVLRLDEDEAHFARESADDLDVAPDALSLAYVIYTSGSTGRPKGALLQHRGLCNTALQTIDFMDLRPGCRLLQFFSPGFDASVSEIIPALLSGATLVLASREELMPGAPLVELVRQQSITTLKLTPTVLAQLQPEELSGVRTLIVAGEACTPELVERFAPGRRFVNAYGPTEATVCAAVNTAVRPDRVTLGRPFHNVRAYVLDAWLRPLPIGVPGELYLGGVGLARGYLGRPDLTAERFLPNPFSSEPGARLYRTGDRARWLPDGELESLGRVDFQVKLRGFRIELGEVEAVLAQHPAVRDTVVLLREDSPGHRRLVAYAVAADPEAPPEVAALRAWLKEKLPEYMVPAAFVVLETLPLSSSGKVDRGALRAPEASSQLQANAYVAPRDEVERQLADIWSRVLGREQVGIHDNFFELGGDSIISLQVVARARQAGLVLTTRHLFQHQTVARLAQVVQVTSRAASEQDAVTGPVPLTPIQQHLFQHDAAHAHHYNHALLLTPLQPREPALFEQALQLLVAHHDALRLRFTQHEGRWLQENASVEEAPFQLLRRDLSTTPASEQAAALEAEATRLQESFVLSRPPLLRAALFELGQGQQRLLIIVNHLVVDVVSWRVLLEDLETACLQLLRREPPCLPSKSTSFQTWARRLQAHGHSDALAAEAPLWLEDGRAQVAPLPLEATGENLRSSERTHVITFEAEETRLLIQEVPTAWRARINDVLLTALAQALAEWTGQPDVRVHLEGHGREELFADVDTSRTVGWFTSLVPVLLRVAADGGTGTRLRAIRDSLLRLPHHGIGHGLLKWMGPEALSQPLHAQPPPQVAFNYVGQFDNNSSSSQLFVRATEATGPSLAPSGKRLHALEVNGNVHQGQLRFLFSYSEQLHSEATIATLASRFQHHLRALITERHSEDARRFSPGDFPLASLSQRALDALVARTGPAIEDVYPLSPTQQGMLFHVQLAPESGVYFEQLSWTVASSLDLKAFLAAWRACIQLHPILRSSFHWEGLDVPVQVVHADAPLPFEERDWSDLPAEEQRSRFEQLLRDDKRRGVDLRQAPLIRLTAVRLGEHGVRFLWSHHHLLVDGWSLGLLIKDVFSLYDVLRSGDRRLPTSRPAYADYIAWLRQREPGRDEAWWRSYLEGFDSPTPLPADSRATLTRGQAASHLVLELGFSAEETAALQSFARGHQLTLPTLALAAWGLVLSHSSGEHDVVFGQTVAGRPPELPGSDSIVGVFINTLPVRVRRAPASASIVSWLQALQAQQLELRQHEHAPLVQVQSWSQVPRGTPLFESLLVFENYPLDSSLLGPSSSIVLQDIHGFESTNYPLTLSVIPAAALRLRAVAETPRFQPQALQRLLAHWRRALVSLTTASRLGDVSLLSVEERRQLLHDLNATSAPFPHERCIHHLFEHQVALRPDAIAVEFGAHRLTYRQLDARANQLAHALRSHGVGPDDLVALCLERSLELVVSLLAILKAGAAYLPLDADYPAQRLAFMLEDAPPRLLLSSRALSVRLSLPDALPRLLLEELRPSDWPASPPTVTVHSRNLAYVDFTSGSTGRPKGVAIEHRAVLRLFHGNHFARFGPDESFLLIAPISFDASTLEVWGPLLFGGRLIVFPPQSPSDLKLLRRVIEEHQVTTLHLTAGLLTQVVDLEPEALKGLRQLLTGGDVVSAPHVRRVVEQFNLPVTACYGPTESTLFTSTHRMTQPEQVGASVSIGAPIANTQVYLLDDALAPVPLGAPGELFIGGDGLARGYLSRPDLTAERFIPHPFSSVPGARLYRTGDLARWREDGSLEFLGRLDHQVKLRGFRIELAEVEAALASHPLVRQAVALVREDVPGDKRLVAYVVAQPEQALDVTALRDFLRERLPEFMRPSAIVRLDSMPLTSNAKVDRKALPAPEAAGDEAGDDFVPPSTPTEQALATLWTQVLRAPRVGRQDSFFALGGHSLLATQVVARIRSTLGVELPLRDFFESPTLEALARTLDSRGDAALGPRLPPLVPGARPASPPLSFAQQRLWFLDQLEPGSALYNMPMVLWLEGPLDPTVLERCFRELVRRHESLRTTFAVEAGQPVQRVAPPTPLKLERIDLGDLPVADREPHARRLAQQVIQRPFHLGQGPLLTTTLLRLSDERHALVLCLHHIISDGWSIPLLMREMGTLYEAFTQGRPSPLPELTVQYADYAVWQRQWLREEELERQLAYWREQLSGAPSHLELPTDRRRPSVQTFRGTSHPVRLPPDLSASLKLLAQREGVTPFMLLLAAFQLLLSRYAGQDDISVGSPIAGRRLTELEGVIGFFINTLVLRTRIPPGSSFRELLQRVRETTLGAYAHQDIPFEKLVEELKPERNLAHSPLFQVWFVLNQPEPGARSVSGLSLRPLEMDLGVSKFDLTLFLSDTSEGLAGSFEYNTDLFDSTTIARLGDHLRLLVETVVAEPSARLSELELLTPTERQHLLRDWNDARRELPEVPLVHRLFEAQAARTPDATAVCSGAESLTYAQLNARANQLARHLRRVGVGPEVLVALCLERTPDFVVALLATLKAGGAFLPLDPHLPSERLDFIVADALAPVLLTHSTLEHLLDRRGYVLRLDEDEARFARESEDDLDAAPDALSLAYVIYTSGSTGRPKGTLLQHRGLCNTVLQTVDVMALDASSRVLQFSSAGFDACVWEVLPVLLAGGELHLAPREDLMPGTPLQTLLRERAITAATLTPSVLLQLEAGQLDSLRALTSAGEACAPELVERFAPGRRFVNAYGPTEATICATVNAHVDARRVTIGRPFHNVRAYVLDAWLRPLPIGVPGELYLGGVGLARGYLGQPDLTAQRFIPNPFASEPGARLYRTGDRARWLPDGELESLGRTDFQVKLRGFRIELGEVEAVLAQHPSVRDAVVVLREDSPGLQRLVAYVVPAHPEAPPDLGALRSWLKEKLPEYMVPASFVTLEALPLSSSGKVDRKALPVPEGGALARAEDYTAPRDALEETLASLWAELLEVERVGVHDNFFDQGGHSLLATQVVSRLRARFGVELPLRTLFEAPTVEALARRLGAALQQEQTPGLQVPPLTRASREGGVPLSFAQQRLWFLDQLEPGSASYNIPLALRLEGVLQVAVLQRALEELASRHEVLRTSLRTEAGEARQHISPEPRLPLTCVDLSAQPAEAREAEVHRLMDTEARRPFDLAQGPLLRVTLLRLEQETHVLLFTLHHVITDAWSLGVMVREVAALYEAFAKGEPSPLTELPVQYADYAAWQRRWLRDEALREQLDWWSRQLAGAPAVLELPTDRPRPARQSFRGARHGFMLSPATTERLRALAQREGATPFMLLLTAFQVLLARYSGQDDISVGSPIAGRRLAELEGLIGFFVNTLVLRNRVNAGSSFRELLRQVRDNTLDAYAHQDLPFEHLVEAVRPERDLSVPPLFQVMLVVQNAPVSALRLPELRLRPLEVDGGVARFDLTLQFAEGPEGFAGSLEYNTDLFDASTAGRLAEHFQVLLEAALQAPDTRVGRLALLTAPERRQLLTEWNTLQTHFAGQGTLHGLFEAQAARTPHARALSFEDTHLTYGELNARANQLAAWLRARGAGPETRIGLYLERSAELVVGLLAILKAGAAYVPMDPAHPRDRLAFLLEDAGVPLLLTQTSLVPNLPPHAAHVLCLDAEGPTLATLPAENVDAGAHEEHLAYVIYTSGSTGRPKGSLVTHANVLRLFSATRPWYDFGERDVWTLFHSSAFDFSVWELWGALLYGGRLVVVPYWVSRSPGDFHALLQREAVTVLNQTPSAFRQLIQHEQSLEKPPALALRYVIFGGEALDFRGLQPWFALHGDSQPRLINMYGITETTVHVTYRPLSQGDASGTASVVGVPIPDVQAFILDASLEPVPVGIPGELYIGGRGLARGYLGRPDLTAERFIPHPFSTTPGARLYKTGDRARFRADGQIDYLGRTDFQVKLRGFRIELGEIEAVLEQQPDVRQALVLAREDRTGDKRLVAYVVPSAGHGVDTATLRQALQAKLPEYMVPSAFVTLEALPLTSNGKVDRKALPAPDASASATAASEYVAPRTPVEQRLAELWKDVLGVERVGVSDSFFELGGHSLLAVQVVSRIRAAFGVDLPLRALFEHRDVGALARALEQLGGGALTGISRPTPLGRATGPASMAQRRWLSYAGSNPNRPKSAGNVPRCVRIQGRLDVEALERALNTLVERHEVLRTHYARSEDGFAFQVPPPTPVRLERLDFTGLPPEQREEAVRQRVHQDAQTPFDLMAPPLFRAWLYQVGPEEQLLLVLTHHIAWDGWSEAIVLQEVTVAYQAYARGEHPRLPELRIQHSDFAWWQHEQMQGEHLESLESYWRRHLAEGVTMVDFPLDRPRPATRSYDALSTTASFPEDLSASIRALCQREGVTLYMMAMAAYQALLALRSGARDVTVFSNIGSRDQLEVENLIGCFTNVVLIRTNLEGDPTFQELLTRVRDAVLGALAHSALPYQRVLDMIGMNPDSKSARTFPGLNMQNFQKLKGPGTSAAGLQLERVNIPQGASLMVNMFFFISESEDQRVSLMAQANGDLYDARTVDRIVGDFQRLLAAGCADPNRRLSALLP</sequence>
<dbReference type="InterPro" id="IPR006162">
    <property type="entry name" value="Ppantetheine_attach_site"/>
</dbReference>
<evidence type="ECO:0000313" key="7">
    <source>
        <dbReference type="EMBL" id="GMU05439.1"/>
    </source>
</evidence>
<dbReference type="PANTHER" id="PTHR45527:SF1">
    <property type="entry name" value="FATTY ACID SYNTHASE"/>
    <property type="match status" value="1"/>
</dbReference>
<dbReference type="RefSeq" id="WP_338276175.1">
    <property type="nucleotide sequence ID" value="NZ_BTTX01000002.1"/>
</dbReference>
<dbReference type="InterPro" id="IPR010060">
    <property type="entry name" value="NRPS_synth"/>
</dbReference>
<dbReference type="Gene3D" id="3.40.50.980">
    <property type="match status" value="6"/>
</dbReference>
<organism evidence="7 8">
    <name type="scientific">Corallococcus caeni</name>
    <dbReference type="NCBI Taxonomy" id="3082388"/>
    <lineage>
        <taxon>Bacteria</taxon>
        <taxon>Pseudomonadati</taxon>
        <taxon>Myxococcota</taxon>
        <taxon>Myxococcia</taxon>
        <taxon>Myxococcales</taxon>
        <taxon>Cystobacterineae</taxon>
        <taxon>Myxococcaceae</taxon>
        <taxon>Corallococcus</taxon>
    </lineage>
</organism>
<feature type="domain" description="Carrier" evidence="6">
    <location>
        <begin position="4661"/>
        <end position="4736"/>
    </location>
</feature>
<dbReference type="PANTHER" id="PTHR45527">
    <property type="entry name" value="NONRIBOSOMAL PEPTIDE SYNTHETASE"/>
    <property type="match status" value="1"/>
</dbReference>
<dbReference type="NCBIfam" id="NF004282">
    <property type="entry name" value="PRK05691.1"/>
    <property type="match status" value="5"/>
</dbReference>
<accession>A0ABQ6QN60</accession>